<feature type="domain" description="UspA" evidence="2">
    <location>
        <begin position="1"/>
        <end position="148"/>
    </location>
</feature>
<organism evidence="3 4">
    <name type="scientific">Arcobacter nitrofigilis (strain ATCC 33309 / DSM 7299 / CCUG 15893 / LMG 7604 / NCTC 12251 / CI)</name>
    <name type="common">Campylobacter nitrofigilis</name>
    <dbReference type="NCBI Taxonomy" id="572480"/>
    <lineage>
        <taxon>Bacteria</taxon>
        <taxon>Pseudomonadati</taxon>
        <taxon>Campylobacterota</taxon>
        <taxon>Epsilonproteobacteria</taxon>
        <taxon>Campylobacterales</taxon>
        <taxon>Arcobacteraceae</taxon>
        <taxon>Arcobacter</taxon>
    </lineage>
</organism>
<dbReference type="PRINTS" id="PR01438">
    <property type="entry name" value="UNVRSLSTRESS"/>
</dbReference>
<sequence>MFKKVLVGLDGSELAYSALEKACELCKNFDSELNIVSVFRHHSFIEGSLSMVRGATEYENMDDVLGQYAKEVVEDGKKIAYNLGLNKEKVKGFIRSGQVAKQILHFAKTNNIDLIVVGKQGQGDLTGYLLGGTSHKISGLAKCPVLVI</sequence>
<dbReference type="SUPFAM" id="SSF52402">
    <property type="entry name" value="Adenine nucleotide alpha hydrolases-like"/>
    <property type="match status" value="1"/>
</dbReference>
<evidence type="ECO:0000256" key="1">
    <source>
        <dbReference type="ARBA" id="ARBA00008791"/>
    </source>
</evidence>
<dbReference type="Gene3D" id="3.40.50.620">
    <property type="entry name" value="HUPs"/>
    <property type="match status" value="1"/>
</dbReference>
<evidence type="ECO:0000313" key="4">
    <source>
        <dbReference type="Proteomes" id="UP000000939"/>
    </source>
</evidence>
<dbReference type="PANTHER" id="PTHR46268:SF6">
    <property type="entry name" value="UNIVERSAL STRESS PROTEIN UP12"/>
    <property type="match status" value="1"/>
</dbReference>
<dbReference type="InterPro" id="IPR006016">
    <property type="entry name" value="UspA"/>
</dbReference>
<dbReference type="eggNOG" id="COG0589">
    <property type="taxonomic scope" value="Bacteria"/>
</dbReference>
<dbReference type="EMBL" id="CP001999">
    <property type="protein sequence ID" value="ADG92876.1"/>
    <property type="molecule type" value="Genomic_DNA"/>
</dbReference>
<reference evidence="3 4" key="1">
    <citation type="journal article" date="2010" name="Stand. Genomic Sci.">
        <title>Complete genome sequence of Arcobacter nitrofigilis type strain (CI).</title>
        <authorList>
            <person name="Pati A."/>
            <person name="Gronow S."/>
            <person name="Lapidus A."/>
            <person name="Copeland A."/>
            <person name="Glavina Del Rio T."/>
            <person name="Nolan M."/>
            <person name="Lucas S."/>
            <person name="Tice H."/>
            <person name="Cheng J.F."/>
            <person name="Han C."/>
            <person name="Chertkov O."/>
            <person name="Bruce D."/>
            <person name="Tapia R."/>
            <person name="Goodwin L."/>
            <person name="Pitluck S."/>
            <person name="Liolios K."/>
            <person name="Ivanova N."/>
            <person name="Mavromatis K."/>
            <person name="Chen A."/>
            <person name="Palaniappan K."/>
            <person name="Land M."/>
            <person name="Hauser L."/>
            <person name="Chang Y.J."/>
            <person name="Jeffries C.D."/>
            <person name="Detter J.C."/>
            <person name="Rohde M."/>
            <person name="Goker M."/>
            <person name="Bristow J."/>
            <person name="Eisen J.A."/>
            <person name="Markowitz V."/>
            <person name="Hugenholtz P."/>
            <person name="Klenk H.P."/>
            <person name="Kyrpides N.C."/>
        </authorList>
    </citation>
    <scope>NUCLEOTIDE SEQUENCE [LARGE SCALE GENOMIC DNA]</scope>
    <source>
        <strain evidence="4">ATCC 33309 / DSM 7299 / CCUG 15893 / LMG 7604 / NCTC 12251 / CI</strain>
    </source>
</reference>
<dbReference type="RefSeq" id="WP_013135021.1">
    <property type="nucleotide sequence ID" value="NC_014166.1"/>
</dbReference>
<dbReference type="Proteomes" id="UP000000939">
    <property type="component" value="Chromosome"/>
</dbReference>
<dbReference type="OrthoDB" id="9788959at2"/>
<dbReference type="InterPro" id="IPR006015">
    <property type="entry name" value="Universal_stress_UspA"/>
</dbReference>
<dbReference type="PANTHER" id="PTHR46268">
    <property type="entry name" value="STRESS RESPONSE PROTEIN NHAX"/>
    <property type="match status" value="1"/>
</dbReference>
<dbReference type="Pfam" id="PF00582">
    <property type="entry name" value="Usp"/>
    <property type="match status" value="1"/>
</dbReference>
<dbReference type="HOGENOM" id="CLU_049301_16_0_7"/>
<protein>
    <submittedName>
        <fullName evidence="3">UspA domain protein</fullName>
    </submittedName>
</protein>
<name>D5V4H1_ARCNC</name>
<evidence type="ECO:0000313" key="3">
    <source>
        <dbReference type="EMBL" id="ADG92876.1"/>
    </source>
</evidence>
<dbReference type="CDD" id="cd00293">
    <property type="entry name" value="USP-like"/>
    <property type="match status" value="1"/>
</dbReference>
<dbReference type="InterPro" id="IPR014729">
    <property type="entry name" value="Rossmann-like_a/b/a_fold"/>
</dbReference>
<keyword evidence="4" id="KW-1185">Reference proteome</keyword>
<accession>D5V4H1</accession>
<proteinExistence type="inferred from homology"/>
<comment type="similarity">
    <text evidence="1">Belongs to the universal stress protein A family.</text>
</comment>
<evidence type="ECO:0000259" key="2">
    <source>
        <dbReference type="Pfam" id="PF00582"/>
    </source>
</evidence>
<gene>
    <name evidence="3" type="ordered locus">Arnit_1217</name>
</gene>
<dbReference type="KEGG" id="ant:Arnit_1217"/>
<dbReference type="STRING" id="572480.Arnit_1217"/>
<dbReference type="AlphaFoldDB" id="D5V4H1"/>